<dbReference type="GO" id="GO:0003968">
    <property type="term" value="F:RNA-directed RNA polymerase activity"/>
    <property type="evidence" value="ECO:0007669"/>
    <property type="project" value="UniProtKB-KW"/>
</dbReference>
<dbReference type="GO" id="GO:0030422">
    <property type="term" value="P:siRNA processing"/>
    <property type="evidence" value="ECO:0007669"/>
    <property type="project" value="TreeGrafter"/>
</dbReference>
<feature type="compositionally biased region" description="Polar residues" evidence="2">
    <location>
        <begin position="30"/>
        <end position="42"/>
    </location>
</feature>
<gene>
    <name evidence="4" type="ORF">C8F04DRAFT_1068085</name>
</gene>
<comment type="catalytic activity">
    <reaction evidence="1">
        <text>RNA(n) + a ribonucleoside 5'-triphosphate = RNA(n+1) + diphosphate</text>
        <dbReference type="Rhea" id="RHEA:21248"/>
        <dbReference type="Rhea" id="RHEA-COMP:14527"/>
        <dbReference type="Rhea" id="RHEA-COMP:17342"/>
        <dbReference type="ChEBI" id="CHEBI:33019"/>
        <dbReference type="ChEBI" id="CHEBI:61557"/>
        <dbReference type="ChEBI" id="CHEBI:140395"/>
        <dbReference type="EC" id="2.7.7.48"/>
    </reaction>
</comment>
<dbReference type="Proteomes" id="UP001218188">
    <property type="component" value="Unassembled WGS sequence"/>
</dbReference>
<feature type="region of interest" description="Disordered" evidence="2">
    <location>
        <begin position="28"/>
        <end position="167"/>
    </location>
</feature>
<dbReference type="Pfam" id="PF05183">
    <property type="entry name" value="RdRP"/>
    <property type="match status" value="1"/>
</dbReference>
<feature type="domain" description="RDRP core" evidence="3">
    <location>
        <begin position="335"/>
        <end position="938"/>
    </location>
</feature>
<evidence type="ECO:0000313" key="4">
    <source>
        <dbReference type="EMBL" id="KAJ7045214.1"/>
    </source>
</evidence>
<evidence type="ECO:0000259" key="3">
    <source>
        <dbReference type="Pfam" id="PF05183"/>
    </source>
</evidence>
<protein>
    <recommendedName>
        <fullName evidence="1">RNA-dependent RNA polymerase</fullName>
        <ecNumber evidence="1">2.7.7.48</ecNumber>
    </recommendedName>
</protein>
<dbReference type="AlphaFoldDB" id="A0AAD6TER9"/>
<dbReference type="PANTHER" id="PTHR23079">
    <property type="entry name" value="RNA-DEPENDENT RNA POLYMERASE"/>
    <property type="match status" value="1"/>
</dbReference>
<comment type="similarity">
    <text evidence="1">Belongs to the RdRP family.</text>
</comment>
<dbReference type="PANTHER" id="PTHR23079:SF55">
    <property type="entry name" value="RNA-DIRECTED RNA POLYMERASE"/>
    <property type="match status" value="1"/>
</dbReference>
<evidence type="ECO:0000313" key="5">
    <source>
        <dbReference type="Proteomes" id="UP001218188"/>
    </source>
</evidence>
<sequence length="1174" mass="130786">MGDNHDIEITPSQLAYNQMDQEFWEAVSNYGPSTLTQGPPTQSSSSDTATNSASTSLADVGGSATTLVGTTPTTPKRTGRAIEFSESPIRPVHAVLQINHSPSRSPGSRPFMPPPSGVPSSTSPGGVRPSGTSLKRNASETGLPPAKIRRVSDSTGFSSRGTHIAMSRKNPPAIGAIKPILESPSDSECFSLQFLFRGHHGQHLEPFIVAHCDDVQPELDSLQIARGVQWELVRGINAGEWTWDNVRLKIDQLKGTNEKVAPLVRSIILGTASRECSSHERALWQELDREFKATVENKSRGLGLMGEFEGVPDYYGGKIQCTIRLLSTAEGEPPEVRLEPLQMTRSNHLARELGSVSVIALRDDQDGALVKEWAGRKFILCGRTYLALPPKSSKVYLIETNENFKRSPQEWCGDQWRTSYDEYIRKNNPMSLNANQPFAKYLTRLNLYLSTSIPVLEFASENILFIDDKYATGWTKGQNPPTETIMTDGCGFLNHAAALKISAKLKYERTPVAFQGRIAGSKGMWIIDPDDESPEPRIWIRDSQRKIRLSRLLRPQRIFDLLAASKPSSALHLSAQSIIILANNGVPSSIFSDLQEKGLRELITPLMDWQRPNATAYLWDAVNNIAGVTRSRVQRLAVSASRALGFEKRAYDDDANLAPDPNDAQEPAHTGKNTYSGEPLVVPESAMDLMQAGFDPITSPILSKKLHSFIKSTMEAFLTRYRIPLVTSLEAYIVPDPTGLLKEGEVFYKSSREPNGALREQVVIGRYPMRESSDMQKVTAVDIPELAQYLDVLVTSIRGSRSLASLLAGGDTDGDEAIIIRDPDIVGLFQNQPVVPMPDGFLAKNFERLVETVTNFGQRLEYMPISDAQRAFQDEVVGGLRDGKLVGKYSLFHDAAVYEWGLDDAKTRRMAHMTTTLLDASKTGLRLKSEVKESDDRAFGRISRPKCFDSDKGEQKKRNPKLGSFVLDFLLTTGKAIRDELQAEFENSVATHLRIENNSEPEPKDSDLEGPYHRMVLASVGDTPLALVLFQDLNLLRAHILDLRRQFNVSCQQFARSKSKDGDPQQPWEANQNRKKRRTKQSDSYLLPIMREFRRTPERIQYLHLLGNIDDIKASYAFTLGYKFGFSMAFGNLCEIKRRAEIERGQFNRVAVIDDAKSMGGPARRLFKHMGDQE</sequence>
<name>A0AAD6TER9_9AGAR</name>
<keyword evidence="5" id="KW-1185">Reference proteome</keyword>
<evidence type="ECO:0000256" key="2">
    <source>
        <dbReference type="SAM" id="MobiDB-lite"/>
    </source>
</evidence>
<evidence type="ECO:0000256" key="1">
    <source>
        <dbReference type="RuleBase" id="RU363098"/>
    </source>
</evidence>
<accession>A0AAD6TER9</accession>
<feature type="region of interest" description="Disordered" evidence="2">
    <location>
        <begin position="654"/>
        <end position="677"/>
    </location>
</feature>
<feature type="compositionally biased region" description="Low complexity" evidence="2">
    <location>
        <begin position="65"/>
        <end position="76"/>
    </location>
</feature>
<reference evidence="4" key="1">
    <citation type="submission" date="2023-03" db="EMBL/GenBank/DDBJ databases">
        <title>Massive genome expansion in bonnet fungi (Mycena s.s.) driven by repeated elements and novel gene families across ecological guilds.</title>
        <authorList>
            <consortium name="Lawrence Berkeley National Laboratory"/>
            <person name="Harder C.B."/>
            <person name="Miyauchi S."/>
            <person name="Viragh M."/>
            <person name="Kuo A."/>
            <person name="Thoen E."/>
            <person name="Andreopoulos B."/>
            <person name="Lu D."/>
            <person name="Skrede I."/>
            <person name="Drula E."/>
            <person name="Henrissat B."/>
            <person name="Morin E."/>
            <person name="Kohler A."/>
            <person name="Barry K."/>
            <person name="LaButti K."/>
            <person name="Morin E."/>
            <person name="Salamov A."/>
            <person name="Lipzen A."/>
            <person name="Mereny Z."/>
            <person name="Hegedus B."/>
            <person name="Baldrian P."/>
            <person name="Stursova M."/>
            <person name="Weitz H."/>
            <person name="Taylor A."/>
            <person name="Grigoriev I.V."/>
            <person name="Nagy L.G."/>
            <person name="Martin F."/>
            <person name="Kauserud H."/>
        </authorList>
    </citation>
    <scope>NUCLEOTIDE SEQUENCE</scope>
    <source>
        <strain evidence="4">CBHHK200</strain>
    </source>
</reference>
<keyword evidence="1" id="KW-0548">Nucleotidyltransferase</keyword>
<dbReference type="GO" id="GO:0003723">
    <property type="term" value="F:RNA binding"/>
    <property type="evidence" value="ECO:0007669"/>
    <property type="project" value="UniProtKB-KW"/>
</dbReference>
<dbReference type="EMBL" id="JARJCM010000005">
    <property type="protein sequence ID" value="KAJ7045214.1"/>
    <property type="molecule type" value="Genomic_DNA"/>
</dbReference>
<dbReference type="InterPro" id="IPR007855">
    <property type="entry name" value="RDRP"/>
</dbReference>
<dbReference type="GO" id="GO:0031380">
    <property type="term" value="C:nuclear RNA-directed RNA polymerase complex"/>
    <property type="evidence" value="ECO:0007669"/>
    <property type="project" value="TreeGrafter"/>
</dbReference>
<dbReference type="InterPro" id="IPR057596">
    <property type="entry name" value="RDRP_core"/>
</dbReference>
<keyword evidence="1" id="KW-0696">RNA-directed RNA polymerase</keyword>
<keyword evidence="1" id="KW-0694">RNA-binding</keyword>
<proteinExistence type="inferred from homology"/>
<feature type="compositionally biased region" description="Low complexity" evidence="2">
    <location>
        <begin position="118"/>
        <end position="133"/>
    </location>
</feature>
<organism evidence="4 5">
    <name type="scientific">Mycena alexandri</name>
    <dbReference type="NCBI Taxonomy" id="1745969"/>
    <lineage>
        <taxon>Eukaryota</taxon>
        <taxon>Fungi</taxon>
        <taxon>Dikarya</taxon>
        <taxon>Basidiomycota</taxon>
        <taxon>Agaricomycotina</taxon>
        <taxon>Agaricomycetes</taxon>
        <taxon>Agaricomycetidae</taxon>
        <taxon>Agaricales</taxon>
        <taxon>Marasmiineae</taxon>
        <taxon>Mycenaceae</taxon>
        <taxon>Mycena</taxon>
    </lineage>
</organism>
<feature type="compositionally biased region" description="Low complexity" evidence="2">
    <location>
        <begin position="43"/>
        <end position="58"/>
    </location>
</feature>
<feature type="region of interest" description="Disordered" evidence="2">
    <location>
        <begin position="1055"/>
        <end position="1081"/>
    </location>
</feature>
<keyword evidence="1" id="KW-0808">Transferase</keyword>
<dbReference type="EC" id="2.7.7.48" evidence="1"/>
<comment type="caution">
    <text evidence="4">The sequence shown here is derived from an EMBL/GenBank/DDBJ whole genome shotgun (WGS) entry which is preliminary data.</text>
</comment>